<protein>
    <submittedName>
        <fullName evidence="2">Uncharacterized protein</fullName>
    </submittedName>
</protein>
<name>A0A5M3X866_9ACTN</name>
<reference evidence="2 3" key="1">
    <citation type="submission" date="2019-10" db="EMBL/GenBank/DDBJ databases">
        <title>Whole genome shotgun sequence of Acrocarpospora macrocephala NBRC 16266.</title>
        <authorList>
            <person name="Ichikawa N."/>
            <person name="Kimura A."/>
            <person name="Kitahashi Y."/>
            <person name="Komaki H."/>
            <person name="Oguchi A."/>
        </authorList>
    </citation>
    <scope>NUCLEOTIDE SEQUENCE [LARGE SCALE GENOMIC DNA]</scope>
    <source>
        <strain evidence="2 3">NBRC 16266</strain>
    </source>
</reference>
<proteinExistence type="predicted"/>
<evidence type="ECO:0000313" key="2">
    <source>
        <dbReference type="EMBL" id="GES14378.1"/>
    </source>
</evidence>
<dbReference type="EMBL" id="BLAE01000058">
    <property type="protein sequence ID" value="GES14378.1"/>
    <property type="molecule type" value="Genomic_DNA"/>
</dbReference>
<gene>
    <name evidence="2" type="ORF">Amac_079750</name>
</gene>
<keyword evidence="3" id="KW-1185">Reference proteome</keyword>
<dbReference type="OrthoDB" id="3536961at2"/>
<feature type="region of interest" description="Disordered" evidence="1">
    <location>
        <begin position="1"/>
        <end position="24"/>
    </location>
</feature>
<comment type="caution">
    <text evidence="2">The sequence shown here is derived from an EMBL/GenBank/DDBJ whole genome shotgun (WGS) entry which is preliminary data.</text>
</comment>
<sequence length="97" mass="10290">MGPTVGQGQWPDMRTAVPGMGAPPAGPAQMQCAAALQRLYGWLQAVLPQAPQYTGAVPLAVEAVRLYRNGHFDACLAQIQQVADFIGRGGQPYLPTQ</sequence>
<accession>A0A5M3X866</accession>
<dbReference type="AlphaFoldDB" id="A0A5M3X866"/>
<evidence type="ECO:0000256" key="1">
    <source>
        <dbReference type="SAM" id="MobiDB-lite"/>
    </source>
</evidence>
<evidence type="ECO:0000313" key="3">
    <source>
        <dbReference type="Proteomes" id="UP000331127"/>
    </source>
</evidence>
<dbReference type="Proteomes" id="UP000331127">
    <property type="component" value="Unassembled WGS sequence"/>
</dbReference>
<dbReference type="RefSeq" id="WP_155359560.1">
    <property type="nucleotide sequence ID" value="NZ_BAAAHL010000035.1"/>
</dbReference>
<organism evidence="2 3">
    <name type="scientific">Acrocarpospora macrocephala</name>
    <dbReference type="NCBI Taxonomy" id="150177"/>
    <lineage>
        <taxon>Bacteria</taxon>
        <taxon>Bacillati</taxon>
        <taxon>Actinomycetota</taxon>
        <taxon>Actinomycetes</taxon>
        <taxon>Streptosporangiales</taxon>
        <taxon>Streptosporangiaceae</taxon>
        <taxon>Acrocarpospora</taxon>
    </lineage>
</organism>